<dbReference type="PANTHER" id="PTHR46621">
    <property type="entry name" value="SNRNA-ACTIVATING PROTEIN COMPLEX SUBUNIT 4"/>
    <property type="match status" value="1"/>
</dbReference>
<dbReference type="PANTHER" id="PTHR46621:SF1">
    <property type="entry name" value="SNRNA-ACTIVATING PROTEIN COMPLEX SUBUNIT 4"/>
    <property type="match status" value="1"/>
</dbReference>
<protein>
    <submittedName>
        <fullName evidence="8">Myb-like DNA-binding protein bas1</fullName>
    </submittedName>
</protein>
<dbReference type="GO" id="GO:0000978">
    <property type="term" value="F:RNA polymerase II cis-regulatory region sequence-specific DNA binding"/>
    <property type="evidence" value="ECO:0007669"/>
    <property type="project" value="TreeGrafter"/>
</dbReference>
<evidence type="ECO:0000256" key="4">
    <source>
        <dbReference type="ARBA" id="ARBA00023242"/>
    </source>
</evidence>
<keyword evidence="2 8" id="KW-0238">DNA-binding</keyword>
<evidence type="ECO:0000256" key="2">
    <source>
        <dbReference type="ARBA" id="ARBA00023125"/>
    </source>
</evidence>
<dbReference type="PROSITE" id="PS50090">
    <property type="entry name" value="MYB_LIKE"/>
    <property type="match status" value="1"/>
</dbReference>
<dbReference type="PROSITE" id="PS51294">
    <property type="entry name" value="HTH_MYB"/>
    <property type="match status" value="1"/>
</dbReference>
<proteinExistence type="predicted"/>
<dbReference type="SUPFAM" id="SSF46689">
    <property type="entry name" value="Homeodomain-like"/>
    <property type="match status" value="1"/>
</dbReference>
<feature type="compositionally biased region" description="Pro residues" evidence="5">
    <location>
        <begin position="321"/>
        <end position="341"/>
    </location>
</feature>
<keyword evidence="1" id="KW-0805">Transcription regulation</keyword>
<dbReference type="Pfam" id="PF00249">
    <property type="entry name" value="Myb_DNA-binding"/>
    <property type="match status" value="1"/>
</dbReference>
<reference evidence="8" key="1">
    <citation type="submission" date="2022-07" db="EMBL/GenBank/DDBJ databases">
        <title>Phylogenomic reconstructions and comparative analyses of Kickxellomycotina fungi.</title>
        <authorList>
            <person name="Reynolds N.K."/>
            <person name="Stajich J.E."/>
            <person name="Barry K."/>
            <person name="Grigoriev I.V."/>
            <person name="Crous P."/>
            <person name="Smith M.E."/>
        </authorList>
    </citation>
    <scope>NUCLEOTIDE SEQUENCE</scope>
    <source>
        <strain evidence="8">BCRC 34381</strain>
    </source>
</reference>
<dbReference type="InterPro" id="IPR051575">
    <property type="entry name" value="Myb-like_DNA-bd"/>
</dbReference>
<dbReference type="InterPro" id="IPR017930">
    <property type="entry name" value="Myb_dom"/>
</dbReference>
<dbReference type="InterPro" id="IPR001005">
    <property type="entry name" value="SANT/Myb"/>
</dbReference>
<evidence type="ECO:0000256" key="3">
    <source>
        <dbReference type="ARBA" id="ARBA00023163"/>
    </source>
</evidence>
<feature type="region of interest" description="Disordered" evidence="5">
    <location>
        <begin position="30"/>
        <end position="60"/>
    </location>
</feature>
<feature type="region of interest" description="Disordered" evidence="5">
    <location>
        <begin position="103"/>
        <end position="122"/>
    </location>
</feature>
<evidence type="ECO:0000259" key="6">
    <source>
        <dbReference type="PROSITE" id="PS50090"/>
    </source>
</evidence>
<evidence type="ECO:0000256" key="5">
    <source>
        <dbReference type="SAM" id="MobiDB-lite"/>
    </source>
</evidence>
<keyword evidence="4" id="KW-0539">Nucleus</keyword>
<dbReference type="OrthoDB" id="2143914at2759"/>
<dbReference type="Gene3D" id="1.10.10.60">
    <property type="entry name" value="Homeodomain-like"/>
    <property type="match status" value="1"/>
</dbReference>
<dbReference type="GO" id="GO:0042796">
    <property type="term" value="P:snRNA transcription by RNA polymerase III"/>
    <property type="evidence" value="ECO:0007669"/>
    <property type="project" value="TreeGrafter"/>
</dbReference>
<dbReference type="AlphaFoldDB" id="A0A9W8CZS1"/>
<dbReference type="Proteomes" id="UP001143981">
    <property type="component" value="Unassembled WGS sequence"/>
</dbReference>
<keyword evidence="3" id="KW-0804">Transcription</keyword>
<feature type="domain" description="HTH myb-type" evidence="7">
    <location>
        <begin position="431"/>
        <end position="486"/>
    </location>
</feature>
<dbReference type="GO" id="GO:0019185">
    <property type="term" value="C:snRNA-activating protein complex"/>
    <property type="evidence" value="ECO:0007669"/>
    <property type="project" value="TreeGrafter"/>
</dbReference>
<feature type="compositionally biased region" description="Low complexity" evidence="5">
    <location>
        <begin position="30"/>
        <end position="56"/>
    </location>
</feature>
<accession>A0A9W8CZS1</accession>
<feature type="compositionally biased region" description="Polar residues" evidence="5">
    <location>
        <begin position="261"/>
        <end position="271"/>
    </location>
</feature>
<dbReference type="GO" id="GO:0042795">
    <property type="term" value="P:snRNA transcription by RNA polymerase II"/>
    <property type="evidence" value="ECO:0007669"/>
    <property type="project" value="TreeGrafter"/>
</dbReference>
<evidence type="ECO:0000256" key="1">
    <source>
        <dbReference type="ARBA" id="ARBA00023015"/>
    </source>
</evidence>
<keyword evidence="9" id="KW-1185">Reference proteome</keyword>
<feature type="non-terminal residue" evidence="8">
    <location>
        <position position="486"/>
    </location>
</feature>
<gene>
    <name evidence="8" type="primary">BAS1</name>
    <name evidence="8" type="ORF">LPJ61_001238</name>
</gene>
<feature type="domain" description="Myb-like" evidence="6">
    <location>
        <begin position="431"/>
        <end position="483"/>
    </location>
</feature>
<dbReference type="CDD" id="cd00167">
    <property type="entry name" value="SANT"/>
    <property type="match status" value="1"/>
</dbReference>
<feature type="compositionally biased region" description="Low complexity" evidence="5">
    <location>
        <begin position="211"/>
        <end position="226"/>
    </location>
</feature>
<sequence>MDVAELRQAMLGFVRQHRSAGSLSPTLATAHAMHAASPPSPNPSSSLASTSSLVAPGRAGDSELACKRHNHDSGASSLQRIGIDLLLNASTISDRMDCSDRHLLPASQLPSPPTHARRSPSPVQLTSLITEVQWQPAMRKRPALPPISHMAQSPPAILPGGGPASPPLSSMPASYGLRNLQPAPADSSFKMEAAGAQSLEAYRVSGVPMRAAPSYSSAPSSAYAHSFPPPLSTARSQLGIAHHPSPPGSQENSPVGLAPSQGPQSVTSPTRTLPIPVPTTYALPPASDTVTSPDLHRSLPSYARSPTMRAGQHAHPRQYHPYPPPQPPAAPHQLQPAPPMSPHSLYAQAQGYFAHRAPSPPQPRPVLATAQPTAGVHQQQVGPAAAAAAAAAQQQQHLAGVHLTSPGSVQMSMARNVSKPKFNYAFLDTKRPRGPSSRWTPDEDRLLKRAVKQFGEDRQWVKVAQQVPGRTNLQCRQRWLCNIKAQ</sequence>
<comment type="caution">
    <text evidence="8">The sequence shown here is derived from an EMBL/GenBank/DDBJ whole genome shotgun (WGS) entry which is preliminary data.</text>
</comment>
<evidence type="ECO:0000313" key="8">
    <source>
        <dbReference type="EMBL" id="KAJ1734113.1"/>
    </source>
</evidence>
<evidence type="ECO:0000259" key="7">
    <source>
        <dbReference type="PROSITE" id="PS51294"/>
    </source>
</evidence>
<dbReference type="EMBL" id="JANBOI010000094">
    <property type="protein sequence ID" value="KAJ1734113.1"/>
    <property type="molecule type" value="Genomic_DNA"/>
</dbReference>
<dbReference type="GO" id="GO:0001006">
    <property type="term" value="F:RNA polymerase III type 3 promoter sequence-specific DNA binding"/>
    <property type="evidence" value="ECO:0007669"/>
    <property type="project" value="TreeGrafter"/>
</dbReference>
<name>A0A9W8CZS1_9FUNG</name>
<evidence type="ECO:0000313" key="9">
    <source>
        <dbReference type="Proteomes" id="UP001143981"/>
    </source>
</evidence>
<organism evidence="8 9">
    <name type="scientific">Coemansia biformis</name>
    <dbReference type="NCBI Taxonomy" id="1286918"/>
    <lineage>
        <taxon>Eukaryota</taxon>
        <taxon>Fungi</taxon>
        <taxon>Fungi incertae sedis</taxon>
        <taxon>Zoopagomycota</taxon>
        <taxon>Kickxellomycotina</taxon>
        <taxon>Kickxellomycetes</taxon>
        <taxon>Kickxellales</taxon>
        <taxon>Kickxellaceae</taxon>
        <taxon>Coemansia</taxon>
    </lineage>
</organism>
<dbReference type="InterPro" id="IPR009057">
    <property type="entry name" value="Homeodomain-like_sf"/>
</dbReference>
<feature type="region of interest" description="Disordered" evidence="5">
    <location>
        <begin position="210"/>
        <end position="375"/>
    </location>
</feature>
<dbReference type="SMART" id="SM00717">
    <property type="entry name" value="SANT"/>
    <property type="match status" value="1"/>
</dbReference>